<dbReference type="InterPro" id="IPR006061">
    <property type="entry name" value="SBP_1_CS"/>
</dbReference>
<dbReference type="RefSeq" id="WP_161380212.1">
    <property type="nucleotide sequence ID" value="NZ_JAAIFS010000005.1"/>
</dbReference>
<feature type="signal peptide" evidence="4">
    <location>
        <begin position="1"/>
        <end position="28"/>
    </location>
</feature>
<evidence type="ECO:0000313" key="7">
    <source>
        <dbReference type="Proteomes" id="UP001610810"/>
    </source>
</evidence>
<keyword evidence="2" id="KW-0813">Transport</keyword>
<organism evidence="6">
    <name type="scientific">Streptomyces tendae</name>
    <dbReference type="NCBI Taxonomy" id="1932"/>
    <lineage>
        <taxon>Bacteria</taxon>
        <taxon>Bacillati</taxon>
        <taxon>Actinomycetota</taxon>
        <taxon>Actinomycetes</taxon>
        <taxon>Kitasatosporales</taxon>
        <taxon>Streptomycetaceae</taxon>
        <taxon>Streptomyces</taxon>
    </lineage>
</organism>
<proteinExistence type="inferred from homology"/>
<dbReference type="InterPro" id="IPR050490">
    <property type="entry name" value="Bact_solute-bd_prot1"/>
</dbReference>
<evidence type="ECO:0000256" key="1">
    <source>
        <dbReference type="ARBA" id="ARBA00008520"/>
    </source>
</evidence>
<gene>
    <name evidence="5" type="ORF">ACH3YB_24720</name>
    <name evidence="6" type="ORF">GUR47_22670</name>
</gene>
<sequence>MPTHLSTQLRRLLRGTALLCALALGASACGDSDDGGSDQKAVSEADVQAALKEGGTITVWAWEPTLKQVATDFEKAHPGVKVNLVNAGTNKDQYTALQNAISAKKGVPDVAQVEYYAMGQFALTEQLTDLKSFGADKLSAQFSPGPWNGVKAGSDGVYALPMDSGPMALFYNKKVFDKYRIEVPTTWAEYLDAARDLHKADPKAYITADNGDAGFATSMLWQAGSRPYTVDGTKVKIDFSDQGAKTFTGTWQKLIDEKLLATVPAWTDEWYKGLADGTIATLATGAWMPANLESGAKAASGDWRVAPMPQWTAGGKVSAENGGSALALPELGRNEALAYAFVEYANAGDGVQTRLKNGAFPATTADLQSTKFQDTAFPYFGGQKANKIFAESAANVPDDWSYLPYQVYANSVFNDTVGKAYVSGTTLAEGLESWQEASVKYGEEQGFTVEK</sequence>
<evidence type="ECO:0000313" key="6">
    <source>
        <dbReference type="EMBL" id="NEV89445.1"/>
    </source>
</evidence>
<evidence type="ECO:0000256" key="2">
    <source>
        <dbReference type="ARBA" id="ARBA00022448"/>
    </source>
</evidence>
<reference evidence="6" key="1">
    <citation type="journal article" date="2020" name="Microorganisms">
        <title>Isolation, Genomic and Metabolomic Characterization of Streptomyces tendae VITAKN with Quorum Sensing Inhibitory Activity from Southern India.</title>
        <authorList>
            <person name="Ishaque N.M."/>
            <person name="Burgsdorf I."/>
            <person name="Limlingan Malit J.J."/>
            <person name="Saha S."/>
            <person name="Teta R."/>
            <person name="Ewe D."/>
            <person name="Kannabiran K."/>
            <person name="Hrouzek P."/>
            <person name="Steindler L."/>
            <person name="Costantino V."/>
            <person name="Saurav K."/>
        </authorList>
    </citation>
    <scope>NUCLEOTIDE SEQUENCE</scope>
    <source>
        <strain evidence="6">VITAKN</strain>
    </source>
</reference>
<dbReference type="PANTHER" id="PTHR43649">
    <property type="entry name" value="ARABINOSE-BINDING PROTEIN-RELATED"/>
    <property type="match status" value="1"/>
</dbReference>
<dbReference type="CDD" id="cd13585">
    <property type="entry name" value="PBP2_TMBP_like"/>
    <property type="match status" value="1"/>
</dbReference>
<dbReference type="PROSITE" id="PS01037">
    <property type="entry name" value="SBP_BACTERIAL_1"/>
    <property type="match status" value="1"/>
</dbReference>
<dbReference type="EMBL" id="JBIQWK010000007">
    <property type="protein sequence ID" value="MFI0574833.1"/>
    <property type="molecule type" value="Genomic_DNA"/>
</dbReference>
<keyword evidence="7" id="KW-1185">Reference proteome</keyword>
<comment type="caution">
    <text evidence="6">The sequence shown here is derived from an EMBL/GenBank/DDBJ whole genome shotgun (WGS) entry which is preliminary data.</text>
</comment>
<dbReference type="EMBL" id="JAAIFS010000005">
    <property type="protein sequence ID" value="NEV89445.1"/>
    <property type="molecule type" value="Genomic_DNA"/>
</dbReference>
<feature type="chain" id="PRO_5025545678" evidence="4">
    <location>
        <begin position="29"/>
        <end position="451"/>
    </location>
</feature>
<keyword evidence="3 4" id="KW-0732">Signal</keyword>
<dbReference type="PANTHER" id="PTHR43649:SF14">
    <property type="entry name" value="BLR3389 PROTEIN"/>
    <property type="match status" value="1"/>
</dbReference>
<dbReference type="GO" id="GO:0055085">
    <property type="term" value="P:transmembrane transport"/>
    <property type="evidence" value="ECO:0007669"/>
    <property type="project" value="InterPro"/>
</dbReference>
<evidence type="ECO:0000313" key="5">
    <source>
        <dbReference type="EMBL" id="MFI0574833.1"/>
    </source>
</evidence>
<dbReference type="InterPro" id="IPR006059">
    <property type="entry name" value="SBP"/>
</dbReference>
<dbReference type="Proteomes" id="UP001610810">
    <property type="component" value="Unassembled WGS sequence"/>
</dbReference>
<dbReference type="SUPFAM" id="SSF53850">
    <property type="entry name" value="Periplasmic binding protein-like II"/>
    <property type="match status" value="1"/>
</dbReference>
<reference evidence="5 7" key="2">
    <citation type="submission" date="2024-10" db="EMBL/GenBank/DDBJ databases">
        <authorList>
            <person name="Wannawong T."/>
            <person name="Kuncharoen N."/>
            <person name="Mhuantong W."/>
        </authorList>
    </citation>
    <scope>NUCLEOTIDE SEQUENCE [LARGE SCALE GENOMIC DNA]</scope>
    <source>
        <strain evidence="5 7">CALK1-4</strain>
    </source>
</reference>
<name>A0A6B3QST4_STRTE</name>
<accession>A0A6B3QST4</accession>
<comment type="similarity">
    <text evidence="1">Belongs to the bacterial solute-binding protein 1 family.</text>
</comment>
<evidence type="ECO:0000256" key="4">
    <source>
        <dbReference type="SAM" id="SignalP"/>
    </source>
</evidence>
<dbReference type="Pfam" id="PF01547">
    <property type="entry name" value="SBP_bac_1"/>
    <property type="match status" value="1"/>
</dbReference>
<dbReference type="AlphaFoldDB" id="A0A6B3QST4"/>
<protein>
    <submittedName>
        <fullName evidence="5 6">ABC transporter substrate-binding protein</fullName>
    </submittedName>
</protein>
<evidence type="ECO:0000256" key="3">
    <source>
        <dbReference type="ARBA" id="ARBA00022729"/>
    </source>
</evidence>
<dbReference type="Gene3D" id="3.40.190.10">
    <property type="entry name" value="Periplasmic binding protein-like II"/>
    <property type="match status" value="1"/>
</dbReference>